<dbReference type="OrthoDB" id="5953249at2759"/>
<evidence type="ECO:0000313" key="3">
    <source>
        <dbReference type="Proteomes" id="UP000799291"/>
    </source>
</evidence>
<dbReference type="InterPro" id="IPR012337">
    <property type="entry name" value="RNaseH-like_sf"/>
</dbReference>
<dbReference type="Proteomes" id="UP000799291">
    <property type="component" value="Unassembled WGS sequence"/>
</dbReference>
<name>A0A6G1INE1_9PLEO</name>
<reference evidence="2" key="1">
    <citation type="journal article" date="2020" name="Stud. Mycol.">
        <title>101 Dothideomycetes genomes: a test case for predicting lifestyles and emergence of pathogens.</title>
        <authorList>
            <person name="Haridas S."/>
            <person name="Albert R."/>
            <person name="Binder M."/>
            <person name="Bloem J."/>
            <person name="Labutti K."/>
            <person name="Salamov A."/>
            <person name="Andreopoulos B."/>
            <person name="Baker S."/>
            <person name="Barry K."/>
            <person name="Bills G."/>
            <person name="Bluhm B."/>
            <person name="Cannon C."/>
            <person name="Castanera R."/>
            <person name="Culley D."/>
            <person name="Daum C."/>
            <person name="Ezra D."/>
            <person name="Gonzalez J."/>
            <person name="Henrissat B."/>
            <person name="Kuo A."/>
            <person name="Liang C."/>
            <person name="Lipzen A."/>
            <person name="Lutzoni F."/>
            <person name="Magnuson J."/>
            <person name="Mondo S."/>
            <person name="Nolan M."/>
            <person name="Ohm R."/>
            <person name="Pangilinan J."/>
            <person name="Park H.-J."/>
            <person name="Ramirez L."/>
            <person name="Alfaro M."/>
            <person name="Sun H."/>
            <person name="Tritt A."/>
            <person name="Yoshinaga Y."/>
            <person name="Zwiers L.-H."/>
            <person name="Turgeon B."/>
            <person name="Goodwin S."/>
            <person name="Spatafora J."/>
            <person name="Crous P."/>
            <person name="Grigoriev I."/>
        </authorList>
    </citation>
    <scope>NUCLEOTIDE SEQUENCE</scope>
    <source>
        <strain evidence="2">CBS 122367</strain>
    </source>
</reference>
<dbReference type="PANTHER" id="PTHR28083:SF1">
    <property type="entry name" value="GOOD FOR FULL DBP5 ACTIVITY PROTEIN 2"/>
    <property type="match status" value="1"/>
</dbReference>
<organism evidence="2 3">
    <name type="scientific">Lentithecium fluviatile CBS 122367</name>
    <dbReference type="NCBI Taxonomy" id="1168545"/>
    <lineage>
        <taxon>Eukaryota</taxon>
        <taxon>Fungi</taxon>
        <taxon>Dikarya</taxon>
        <taxon>Ascomycota</taxon>
        <taxon>Pezizomycotina</taxon>
        <taxon>Dothideomycetes</taxon>
        <taxon>Pleosporomycetidae</taxon>
        <taxon>Pleosporales</taxon>
        <taxon>Massarineae</taxon>
        <taxon>Lentitheciaceae</taxon>
        <taxon>Lentithecium</taxon>
    </lineage>
</organism>
<gene>
    <name evidence="2" type="ORF">K458DRAFT_460608</name>
</gene>
<dbReference type="SUPFAM" id="SSF53098">
    <property type="entry name" value="Ribonuclease H-like"/>
    <property type="match status" value="1"/>
</dbReference>
<evidence type="ECO:0000313" key="2">
    <source>
        <dbReference type="EMBL" id="KAF2679757.1"/>
    </source>
</evidence>
<dbReference type="AlphaFoldDB" id="A0A6G1INE1"/>
<dbReference type="GO" id="GO:0005634">
    <property type="term" value="C:nucleus"/>
    <property type="evidence" value="ECO:0007669"/>
    <property type="project" value="TreeGrafter"/>
</dbReference>
<dbReference type="InterPro" id="IPR048519">
    <property type="entry name" value="Gfd2/YDR514C-like_C"/>
</dbReference>
<proteinExistence type="predicted"/>
<protein>
    <recommendedName>
        <fullName evidence="1">Gfd2/YDR514C-like C-terminal domain-containing protein</fullName>
    </recommendedName>
</protein>
<keyword evidence="3" id="KW-1185">Reference proteome</keyword>
<sequence length="427" mass="48313">MATRNGAAIADLKRRLNPYTGTDLQKKELAGFLAAQKDIDVMMHFLGRPLHDAPFTLDEAVIVCLNLEWWQKEPHPTTEVGIAELHPMGQFPTTHAENILTQIRVAHARVMEHAHLVNRFKGAGDPEDFHFGISKFVTVQEARLVLVNTFCRLRADRKGQMQPIILLAHDAEGKFTHIKEKLNIDILALNTVVKVIDTQKLAQQAGIMGPVGPTISLAHLVHHFNIQPDNLHTAGNDAGYTMITAILASLKNDLYGQYLPFARAFGPPPPVVKGRHIIEVIDNVMMIGKSTPPPPWGRLYYCTRCGRMNHQRLNCFANVACTICRSSNNPKLVGAYRTHDTEKCLYRFVPLPETDPNYVQPVAQENSHSKETEEVDQGQNMEDMKMKMGIVHEGILIHEEVKDWEQMQVADKVQNWQVEEEDYLRYQ</sequence>
<feature type="domain" description="Gfd2/YDR514C-like C-terminal" evidence="1">
    <location>
        <begin position="61"/>
        <end position="246"/>
    </location>
</feature>
<accession>A0A6G1INE1</accession>
<dbReference type="EMBL" id="MU005601">
    <property type="protein sequence ID" value="KAF2679757.1"/>
    <property type="molecule type" value="Genomic_DNA"/>
</dbReference>
<dbReference type="Pfam" id="PF21762">
    <property type="entry name" value="DEDDh_C"/>
    <property type="match status" value="1"/>
</dbReference>
<dbReference type="InterPro" id="IPR040151">
    <property type="entry name" value="Gfd2/YDR514C-like"/>
</dbReference>
<dbReference type="PANTHER" id="PTHR28083">
    <property type="entry name" value="GOOD FOR FULL DBP5 ACTIVITY PROTEIN 2"/>
    <property type="match status" value="1"/>
</dbReference>
<evidence type="ECO:0000259" key="1">
    <source>
        <dbReference type="Pfam" id="PF21762"/>
    </source>
</evidence>